<proteinExistence type="predicted"/>
<feature type="compositionally biased region" description="Basic and acidic residues" evidence="1">
    <location>
        <begin position="358"/>
        <end position="377"/>
    </location>
</feature>
<feature type="compositionally biased region" description="Acidic residues" evidence="1">
    <location>
        <begin position="133"/>
        <end position="145"/>
    </location>
</feature>
<keyword evidence="2" id="KW-0472">Membrane</keyword>
<evidence type="ECO:0008006" key="5">
    <source>
        <dbReference type="Google" id="ProtNLM"/>
    </source>
</evidence>
<keyword evidence="2" id="KW-1133">Transmembrane helix</keyword>
<dbReference type="AlphaFoldDB" id="A0A4S4FCJ9"/>
<feature type="transmembrane region" description="Helical" evidence="2">
    <location>
        <begin position="159"/>
        <end position="180"/>
    </location>
</feature>
<organism evidence="3 4">
    <name type="scientific">Bifidobacterium pseudolongum</name>
    <dbReference type="NCBI Taxonomy" id="1694"/>
    <lineage>
        <taxon>Bacteria</taxon>
        <taxon>Bacillati</taxon>
        <taxon>Actinomycetota</taxon>
        <taxon>Actinomycetes</taxon>
        <taxon>Bifidobacteriales</taxon>
        <taxon>Bifidobacteriaceae</taxon>
        <taxon>Bifidobacterium</taxon>
    </lineage>
</organism>
<name>A0A4S4FCJ9_9BIFI</name>
<feature type="region of interest" description="Disordered" evidence="1">
    <location>
        <begin position="111"/>
        <end position="155"/>
    </location>
</feature>
<evidence type="ECO:0000313" key="4">
    <source>
        <dbReference type="Proteomes" id="UP000306798"/>
    </source>
</evidence>
<protein>
    <recommendedName>
        <fullName evidence="5">Molecular chaperone</fullName>
    </recommendedName>
</protein>
<feature type="compositionally biased region" description="Low complexity" evidence="1">
    <location>
        <begin position="187"/>
        <end position="198"/>
    </location>
</feature>
<sequence>MSRKEYRLNPHLSARQLYDMCQDPDWWPRLDLIYAHPHAYEDLREWLEQAQSMGSIELMPPAPEPPQEEHASLADRLLAPRRLPSPPDMDDMEGESDEMVIAATMPIPTHEPDAGTTAVPAMPDQLTQPQSADPDEESEEWDEFDTMQTARERSPHSKAIVIAAGVALAIVAAWSLTALLRPHDSASAPASAAGVTASPDSGGDGPSARERCNQARQSVQDAADRWNLAQAKGQSLLAQTKTADVADAAVIDELTQALQGGGGITPACPTTEGKDMDTAIETNTLSAKHLKQELDRLDKAVAAVQASRDRKTLADAETLYKRSNGKVTDDKTRQELKKQIDGKDLTALPATMQKVRASMHEWTKQQNERKAQQEEQARQAQAQREAQEVQQQAQAQTQQQQQQQAVPSPTPVQPTQPQPQAPSEEKPNWSVPEPGGDGTLGERDPGL</sequence>
<keyword evidence="2" id="KW-0812">Transmembrane</keyword>
<reference evidence="3 4" key="1">
    <citation type="submission" date="2019-04" db="EMBL/GenBank/DDBJ databases">
        <title>Microbes associate with the intestines of laboratory mice.</title>
        <authorList>
            <person name="Navarre W."/>
            <person name="Wong E."/>
            <person name="Huang K.C."/>
            <person name="Tropini C."/>
            <person name="Ng K."/>
            <person name="Yu B."/>
        </authorList>
    </citation>
    <scope>NUCLEOTIDE SEQUENCE [LARGE SCALE GENOMIC DNA]</scope>
    <source>
        <strain evidence="3 4">NM87_A27A</strain>
    </source>
</reference>
<evidence type="ECO:0000313" key="3">
    <source>
        <dbReference type="EMBL" id="THG27292.1"/>
    </source>
</evidence>
<evidence type="ECO:0000256" key="2">
    <source>
        <dbReference type="SAM" id="Phobius"/>
    </source>
</evidence>
<feature type="region of interest" description="Disordered" evidence="1">
    <location>
        <begin position="187"/>
        <end position="219"/>
    </location>
</feature>
<comment type="caution">
    <text evidence="3">The sequence shown here is derived from an EMBL/GenBank/DDBJ whole genome shotgun (WGS) entry which is preliminary data.</text>
</comment>
<feature type="compositionally biased region" description="Low complexity" evidence="1">
    <location>
        <begin position="378"/>
        <end position="407"/>
    </location>
</feature>
<gene>
    <name evidence="3" type="ORF">E5991_01870</name>
</gene>
<evidence type="ECO:0000256" key="1">
    <source>
        <dbReference type="SAM" id="MobiDB-lite"/>
    </source>
</evidence>
<dbReference type="EMBL" id="SSTF01000004">
    <property type="protein sequence ID" value="THG27292.1"/>
    <property type="molecule type" value="Genomic_DNA"/>
</dbReference>
<dbReference type="RefSeq" id="WP_136510923.1">
    <property type="nucleotide sequence ID" value="NZ_SSTF01000004.1"/>
</dbReference>
<feature type="region of interest" description="Disordered" evidence="1">
    <location>
        <begin position="357"/>
        <end position="447"/>
    </location>
</feature>
<feature type="compositionally biased region" description="Pro residues" evidence="1">
    <location>
        <begin position="408"/>
        <end position="420"/>
    </location>
</feature>
<dbReference type="Proteomes" id="UP000306798">
    <property type="component" value="Unassembled WGS sequence"/>
</dbReference>
<accession>A0A4S4FCJ9</accession>